<keyword evidence="4" id="KW-1185">Reference proteome</keyword>
<dbReference type="RefSeq" id="XP_062731211.1">
    <property type="nucleotide sequence ID" value="XM_062879914.1"/>
</dbReference>
<dbReference type="Proteomes" id="UP001322138">
    <property type="component" value="Unassembled WGS sequence"/>
</dbReference>
<feature type="chain" id="PRO_5045397208" evidence="2">
    <location>
        <begin position="19"/>
        <end position="137"/>
    </location>
</feature>
<evidence type="ECO:0000256" key="1">
    <source>
        <dbReference type="SAM" id="Phobius"/>
    </source>
</evidence>
<keyword evidence="1" id="KW-0812">Transmembrane</keyword>
<protein>
    <submittedName>
        <fullName evidence="3">Uncharacterized protein</fullName>
    </submittedName>
</protein>
<evidence type="ECO:0000313" key="4">
    <source>
        <dbReference type="Proteomes" id="UP001322138"/>
    </source>
</evidence>
<keyword evidence="1" id="KW-1133">Transmembrane helix</keyword>
<keyword evidence="2" id="KW-0732">Signal</keyword>
<gene>
    <name evidence="3" type="ORF">QC761_506955</name>
</gene>
<feature type="signal peptide" evidence="2">
    <location>
        <begin position="1"/>
        <end position="18"/>
    </location>
</feature>
<sequence length="137" mass="15018">MIAINLAALFFLSSPILGAVINTDSSIRARSKLIDPAVVFDTWSDTRTCNTDGKSSWTNSDQGCFSLPGQSLTVRSIADTCRSEYLLLSISIKILLMVGSYLAFIYGDTDCSGSEMQVYPGTCYDVRTFHTLKTFCN</sequence>
<keyword evidence="1" id="KW-0472">Membrane</keyword>
<comment type="caution">
    <text evidence="3">The sequence shown here is derived from an EMBL/GenBank/DDBJ whole genome shotgun (WGS) entry which is preliminary data.</text>
</comment>
<dbReference type="EMBL" id="JAFFGZ010000007">
    <property type="protein sequence ID" value="KAK4642235.1"/>
    <property type="molecule type" value="Genomic_DNA"/>
</dbReference>
<name>A0ABR0FGM6_9PEZI</name>
<dbReference type="GeneID" id="87899396"/>
<feature type="transmembrane region" description="Helical" evidence="1">
    <location>
        <begin position="85"/>
        <end position="106"/>
    </location>
</feature>
<evidence type="ECO:0000256" key="2">
    <source>
        <dbReference type="SAM" id="SignalP"/>
    </source>
</evidence>
<accession>A0ABR0FGM6</accession>
<organism evidence="3 4">
    <name type="scientific">Podospora bellae-mahoneyi</name>
    <dbReference type="NCBI Taxonomy" id="2093777"/>
    <lineage>
        <taxon>Eukaryota</taxon>
        <taxon>Fungi</taxon>
        <taxon>Dikarya</taxon>
        <taxon>Ascomycota</taxon>
        <taxon>Pezizomycotina</taxon>
        <taxon>Sordariomycetes</taxon>
        <taxon>Sordariomycetidae</taxon>
        <taxon>Sordariales</taxon>
        <taxon>Podosporaceae</taxon>
        <taxon>Podospora</taxon>
    </lineage>
</organism>
<proteinExistence type="predicted"/>
<evidence type="ECO:0000313" key="3">
    <source>
        <dbReference type="EMBL" id="KAK4642235.1"/>
    </source>
</evidence>
<reference evidence="3 4" key="1">
    <citation type="journal article" date="2023" name="bioRxiv">
        <title>High-quality genome assemblies of four members of thePodospora anserinaspecies complex.</title>
        <authorList>
            <person name="Ament-Velasquez S.L."/>
            <person name="Vogan A.A."/>
            <person name="Wallerman O."/>
            <person name="Hartmann F."/>
            <person name="Gautier V."/>
            <person name="Silar P."/>
            <person name="Giraud T."/>
            <person name="Johannesson H."/>
        </authorList>
    </citation>
    <scope>NUCLEOTIDE SEQUENCE [LARGE SCALE GENOMIC DNA]</scope>
    <source>
        <strain evidence="3 4">CBS 112042</strain>
    </source>
</reference>